<dbReference type="AlphaFoldDB" id="A0A6J6N5K2"/>
<dbReference type="SUPFAM" id="SSF47413">
    <property type="entry name" value="lambda repressor-like DNA-binding domains"/>
    <property type="match status" value="1"/>
</dbReference>
<feature type="domain" description="HTH cro/C1-type" evidence="1">
    <location>
        <begin position="55"/>
        <end position="109"/>
    </location>
</feature>
<dbReference type="PROSITE" id="PS50943">
    <property type="entry name" value="HTH_CROC1"/>
    <property type="match status" value="1"/>
</dbReference>
<dbReference type="CDD" id="cd00093">
    <property type="entry name" value="HTH_XRE"/>
    <property type="match status" value="1"/>
</dbReference>
<dbReference type="GO" id="GO:0003677">
    <property type="term" value="F:DNA binding"/>
    <property type="evidence" value="ECO:0007669"/>
    <property type="project" value="InterPro"/>
</dbReference>
<dbReference type="Pfam" id="PF01381">
    <property type="entry name" value="HTH_3"/>
    <property type="match status" value="1"/>
</dbReference>
<protein>
    <submittedName>
        <fullName evidence="2">Unannotated protein</fullName>
    </submittedName>
</protein>
<evidence type="ECO:0000259" key="1">
    <source>
        <dbReference type="PROSITE" id="PS50943"/>
    </source>
</evidence>
<accession>A0A6J6N5K2</accession>
<reference evidence="2" key="1">
    <citation type="submission" date="2020-05" db="EMBL/GenBank/DDBJ databases">
        <authorList>
            <person name="Chiriac C."/>
            <person name="Salcher M."/>
            <person name="Ghai R."/>
            <person name="Kavagutti S V."/>
        </authorList>
    </citation>
    <scope>NUCLEOTIDE SEQUENCE</scope>
</reference>
<dbReference type="InterPro" id="IPR010982">
    <property type="entry name" value="Lambda_DNA-bd_dom_sf"/>
</dbReference>
<proteinExistence type="predicted"/>
<dbReference type="InterPro" id="IPR001387">
    <property type="entry name" value="Cro/C1-type_HTH"/>
</dbReference>
<evidence type="ECO:0000313" key="2">
    <source>
        <dbReference type="EMBL" id="CAB4680194.1"/>
    </source>
</evidence>
<dbReference type="EMBL" id="CAEZXL010000019">
    <property type="protein sequence ID" value="CAB4680194.1"/>
    <property type="molecule type" value="Genomic_DNA"/>
</dbReference>
<name>A0A6J6N5K2_9ZZZZ</name>
<sequence length="111" mass="12741">MISYMKTQNSLEILTQEEHDKLLMADWKPEDHEFNRNLTLAFEERNLRNSLAMAVVSRRSALKMSQRSLAKLVGISTRDICHIEQAKSNPTLSTQVKILSSLGLTIQIQER</sequence>
<organism evidence="2">
    <name type="scientific">freshwater metagenome</name>
    <dbReference type="NCBI Taxonomy" id="449393"/>
    <lineage>
        <taxon>unclassified sequences</taxon>
        <taxon>metagenomes</taxon>
        <taxon>ecological metagenomes</taxon>
    </lineage>
</organism>
<dbReference type="SMART" id="SM00530">
    <property type="entry name" value="HTH_XRE"/>
    <property type="match status" value="1"/>
</dbReference>
<dbReference type="Gene3D" id="1.10.260.40">
    <property type="entry name" value="lambda repressor-like DNA-binding domains"/>
    <property type="match status" value="1"/>
</dbReference>
<gene>
    <name evidence="2" type="ORF">UFOPK2373_00195</name>
</gene>